<dbReference type="KEGG" id="adl:AURDEDRAFT_76276"/>
<accession>J0D642</accession>
<keyword evidence="3" id="KW-1185">Reference proteome</keyword>
<dbReference type="Proteomes" id="UP000006514">
    <property type="component" value="Unassembled WGS sequence"/>
</dbReference>
<feature type="domain" description="CxC2-like cysteine cluster KDZ transposase-associated" evidence="1">
    <location>
        <begin position="66"/>
        <end position="158"/>
    </location>
</feature>
<evidence type="ECO:0000313" key="2">
    <source>
        <dbReference type="EMBL" id="EJD34322.1"/>
    </source>
</evidence>
<dbReference type="AlphaFoldDB" id="J0D642"/>
<evidence type="ECO:0000259" key="1">
    <source>
        <dbReference type="Pfam" id="PF18803"/>
    </source>
</evidence>
<dbReference type="OrthoDB" id="2682806at2759"/>
<proteinExistence type="predicted"/>
<dbReference type="InterPro" id="IPR041457">
    <property type="entry name" value="CxC2_KDZ-assoc"/>
</dbReference>
<protein>
    <recommendedName>
        <fullName evidence="1">CxC2-like cysteine cluster KDZ transposase-associated domain-containing protein</fullName>
    </recommendedName>
</protein>
<gene>
    <name evidence="2" type="ORF">AURDEDRAFT_76276</name>
</gene>
<dbReference type="Pfam" id="PF18803">
    <property type="entry name" value="CxC2"/>
    <property type="match status" value="1"/>
</dbReference>
<sequence length="160" mass="17394">MCERESDSRFGSACPGCTKPGAANYKCFECFQSTPLCKDCIVSAHARFPFHDFDFWNDSHLSRFSLSSLGLELLHGHDGSSCPFPGPKVNLTVVHSGGIRELPVIHCGCTPATKGAQAMSLWRSGLFPANFDSPRTVFTAGVLRDFHLSTLTTKITSSGY</sequence>
<evidence type="ECO:0000313" key="3">
    <source>
        <dbReference type="Proteomes" id="UP000006514"/>
    </source>
</evidence>
<reference evidence="3" key="1">
    <citation type="journal article" date="2012" name="Science">
        <title>The Paleozoic origin of enzymatic lignin decomposition reconstructed from 31 fungal genomes.</title>
        <authorList>
            <person name="Floudas D."/>
            <person name="Binder M."/>
            <person name="Riley R."/>
            <person name="Barry K."/>
            <person name="Blanchette R.A."/>
            <person name="Henrissat B."/>
            <person name="Martinez A.T."/>
            <person name="Otillar R."/>
            <person name="Spatafora J.W."/>
            <person name="Yadav J.S."/>
            <person name="Aerts A."/>
            <person name="Benoit I."/>
            <person name="Boyd A."/>
            <person name="Carlson A."/>
            <person name="Copeland A."/>
            <person name="Coutinho P.M."/>
            <person name="de Vries R.P."/>
            <person name="Ferreira P."/>
            <person name="Findley K."/>
            <person name="Foster B."/>
            <person name="Gaskell J."/>
            <person name="Glotzer D."/>
            <person name="Gorecki P."/>
            <person name="Heitman J."/>
            <person name="Hesse C."/>
            <person name="Hori C."/>
            <person name="Igarashi K."/>
            <person name="Jurgens J.A."/>
            <person name="Kallen N."/>
            <person name="Kersten P."/>
            <person name="Kohler A."/>
            <person name="Kuees U."/>
            <person name="Kumar T.K.A."/>
            <person name="Kuo A."/>
            <person name="LaButti K."/>
            <person name="Larrondo L.F."/>
            <person name="Lindquist E."/>
            <person name="Ling A."/>
            <person name="Lombard V."/>
            <person name="Lucas S."/>
            <person name="Lundell T."/>
            <person name="Martin R."/>
            <person name="McLaughlin D.J."/>
            <person name="Morgenstern I."/>
            <person name="Morin E."/>
            <person name="Murat C."/>
            <person name="Nagy L.G."/>
            <person name="Nolan M."/>
            <person name="Ohm R.A."/>
            <person name="Patyshakuliyeva A."/>
            <person name="Rokas A."/>
            <person name="Ruiz-Duenas F.J."/>
            <person name="Sabat G."/>
            <person name="Salamov A."/>
            <person name="Samejima M."/>
            <person name="Schmutz J."/>
            <person name="Slot J.C."/>
            <person name="St John F."/>
            <person name="Stenlid J."/>
            <person name="Sun H."/>
            <person name="Sun S."/>
            <person name="Syed K."/>
            <person name="Tsang A."/>
            <person name="Wiebenga A."/>
            <person name="Young D."/>
            <person name="Pisabarro A."/>
            <person name="Eastwood D.C."/>
            <person name="Martin F."/>
            <person name="Cullen D."/>
            <person name="Grigoriev I.V."/>
            <person name="Hibbett D.S."/>
        </authorList>
    </citation>
    <scope>NUCLEOTIDE SEQUENCE [LARGE SCALE GENOMIC DNA]</scope>
    <source>
        <strain evidence="3">TFB10046</strain>
    </source>
</reference>
<organism evidence="2 3">
    <name type="scientific">Auricularia subglabra (strain TFB-10046 / SS5)</name>
    <name type="common">White-rot fungus</name>
    <name type="synonym">Auricularia delicata (strain TFB10046)</name>
    <dbReference type="NCBI Taxonomy" id="717982"/>
    <lineage>
        <taxon>Eukaryota</taxon>
        <taxon>Fungi</taxon>
        <taxon>Dikarya</taxon>
        <taxon>Basidiomycota</taxon>
        <taxon>Agaricomycotina</taxon>
        <taxon>Agaricomycetes</taxon>
        <taxon>Auriculariales</taxon>
        <taxon>Auriculariaceae</taxon>
        <taxon>Auricularia</taxon>
    </lineage>
</organism>
<dbReference type="EMBL" id="JH687963">
    <property type="protein sequence ID" value="EJD34322.1"/>
    <property type="molecule type" value="Genomic_DNA"/>
</dbReference>
<name>J0D642_AURST</name>
<dbReference type="InParanoid" id="J0D642"/>